<dbReference type="InterPro" id="IPR007857">
    <property type="entry name" value="Arg_MeTrfase_PRMT5"/>
</dbReference>
<keyword evidence="4 7" id="KW-0808">Transferase</keyword>
<dbReference type="Gene3D" id="2.70.160.11">
    <property type="entry name" value="Hnrnp arginine n-methyltransferase1"/>
    <property type="match status" value="1"/>
</dbReference>
<dbReference type="Pfam" id="PF17285">
    <property type="entry name" value="PRMT5_TIM"/>
    <property type="match status" value="1"/>
</dbReference>
<dbReference type="Ensembl" id="ENSOSIT00000026800.1">
    <property type="protein sequence ID" value="ENSOSIP00000025409.1"/>
    <property type="gene ID" value="ENSOSIG00000013241.1"/>
</dbReference>
<name>A0A8C7YC82_9TELE</name>
<sequence length="600" mass="68087">MASASTGSRVSCGRDMNCVPEIAATLAAVAKLGFDFLCMPLFHPRFAREFELEPAKSRPGAQTRSDLLLCGRDWGTLIVGKLSPWICADSEIETERRNSEEALIQELNFSAYLGLPVFMIPLTGPHNANLARLLLSHIHTGHHTSNVRHGMALWNTFRTLCDYNKRICLAIDIGADMPSDAVIDKWMGEPIKAAILPTSLFLTNKKGFPVLSKAHQRVIFRLFKLEAQFIFTGTSRHTEKDFRSYLQYLEYLNQNRPAPNAYELFAKGYEDYLQSPLQPLMDNLESQTYEVFEKDPIKYSQYQQAVYKCLLDRVPEEQKDTNVQVLMVLGAGRGPLVNASLRAASQADRKLKVYAVEKNPNAVITLENWRFEEWGDRVTVVSSDMREWEAPEKADIIVSELLGSFGDNELSPECLDGAQHFLKDDGVSIPCSYTSFLAPLSSSKLYNEVRGCRERDKSPECHFETPYVVRLHNFHELADPKPCFTFTHPKKDMNNNRYQCLRFSVGCNSVLHGFAGYFETTLYKDVTLSIKPETHSPGMFSWFPILFPLKQPISIARDDEIAVRFWRCNNGKKVWYEWAVTEPTCSAIHNPAGRSYTIGL</sequence>
<evidence type="ECO:0000256" key="2">
    <source>
        <dbReference type="ARBA" id="ARBA00018777"/>
    </source>
</evidence>
<dbReference type="GO" id="GO:0006355">
    <property type="term" value="P:regulation of DNA-templated transcription"/>
    <property type="evidence" value="ECO:0007669"/>
    <property type="project" value="TreeGrafter"/>
</dbReference>
<evidence type="ECO:0000256" key="1">
    <source>
        <dbReference type="ARBA" id="ARBA00011935"/>
    </source>
</evidence>
<keyword evidence="7" id="KW-0963">Cytoplasm</keyword>
<dbReference type="InterPro" id="IPR025799">
    <property type="entry name" value="Arg_MeTrfase"/>
</dbReference>
<accession>A0A8C7YC82</accession>
<dbReference type="Pfam" id="PF17286">
    <property type="entry name" value="PRMT5_C"/>
    <property type="match status" value="1"/>
</dbReference>
<evidence type="ECO:0000313" key="15">
    <source>
        <dbReference type="Proteomes" id="UP000694383"/>
    </source>
</evidence>
<evidence type="ECO:0000256" key="6">
    <source>
        <dbReference type="ARBA" id="ARBA00048612"/>
    </source>
</evidence>
<dbReference type="InterPro" id="IPR035248">
    <property type="entry name" value="PRMT5_C"/>
</dbReference>
<evidence type="ECO:0000256" key="9">
    <source>
        <dbReference type="PIRSR" id="PIRSR015894-2"/>
    </source>
</evidence>
<reference evidence="14" key="1">
    <citation type="submission" date="2025-08" db="UniProtKB">
        <authorList>
            <consortium name="Ensembl"/>
        </authorList>
    </citation>
    <scope>IDENTIFICATION</scope>
</reference>
<keyword evidence="15" id="KW-1185">Reference proteome</keyword>
<comment type="similarity">
    <text evidence="7">Belongs to the class I-like SAM-binding methyltransferase superfamily.</text>
</comment>
<dbReference type="GO" id="GO:0005829">
    <property type="term" value="C:cytosol"/>
    <property type="evidence" value="ECO:0007669"/>
    <property type="project" value="UniProtKB-UniRule"/>
</dbReference>
<dbReference type="SUPFAM" id="SSF53335">
    <property type="entry name" value="S-adenosyl-L-methionine-dependent methyltransferases"/>
    <property type="match status" value="1"/>
</dbReference>
<keyword evidence="5 7" id="KW-0949">S-adenosyl-L-methionine</keyword>
<comment type="function">
    <text evidence="7">Arginine methyltransferase that can both catalyze the formation of omega-N monomethylarginine (MMA) and symmetrical dimethylarginine (sDMA).</text>
</comment>
<evidence type="ECO:0000256" key="8">
    <source>
        <dbReference type="PIRSR" id="PIRSR015894-1"/>
    </source>
</evidence>
<dbReference type="Proteomes" id="UP000694383">
    <property type="component" value="Unplaced"/>
</dbReference>
<dbReference type="GO" id="GO:0035243">
    <property type="term" value="F:protein-arginine omega-N symmetric methyltransferase activity"/>
    <property type="evidence" value="ECO:0007669"/>
    <property type="project" value="UniProtKB-EC"/>
</dbReference>
<feature type="domain" description="PRMT5 oligomerisation" evidence="13">
    <location>
        <begin position="432"/>
        <end position="598"/>
    </location>
</feature>
<dbReference type="GO" id="GO:0032259">
    <property type="term" value="P:methylation"/>
    <property type="evidence" value="ECO:0007669"/>
    <property type="project" value="UniProtKB-KW"/>
</dbReference>
<feature type="binding site" evidence="9">
    <location>
        <position position="357"/>
    </location>
    <ligand>
        <name>S-adenosyl-L-methionine</name>
        <dbReference type="ChEBI" id="CHEBI:59789"/>
    </ligand>
</feature>
<dbReference type="InterPro" id="IPR029063">
    <property type="entry name" value="SAM-dependent_MTases_sf"/>
</dbReference>
<evidence type="ECO:0000256" key="5">
    <source>
        <dbReference type="ARBA" id="ARBA00022691"/>
    </source>
</evidence>
<keyword evidence="3 7" id="KW-0489">Methyltransferase</keyword>
<feature type="active site" description="Proton donor/acceptor" evidence="8">
    <location>
        <position position="409"/>
    </location>
</feature>
<dbReference type="InterPro" id="IPR035075">
    <property type="entry name" value="PRMT5"/>
</dbReference>
<dbReference type="PIRSF" id="PIRSF015894">
    <property type="entry name" value="Skb1_MeTrfase"/>
    <property type="match status" value="1"/>
</dbReference>
<dbReference type="AlphaFoldDB" id="A0A8C7YC82"/>
<evidence type="ECO:0000256" key="3">
    <source>
        <dbReference type="ARBA" id="ARBA00022603"/>
    </source>
</evidence>
<protein>
    <recommendedName>
        <fullName evidence="2 7">Protein arginine N-methyltransferase 5</fullName>
        <ecNumber evidence="1 7">2.1.1.320</ecNumber>
    </recommendedName>
</protein>
<dbReference type="Gene3D" id="3.40.50.150">
    <property type="entry name" value="Vaccinia Virus protein VP39"/>
    <property type="match status" value="1"/>
</dbReference>
<organism evidence="14 15">
    <name type="scientific">Oryzias sinensis</name>
    <name type="common">Chinese medaka</name>
    <dbReference type="NCBI Taxonomy" id="183150"/>
    <lineage>
        <taxon>Eukaryota</taxon>
        <taxon>Metazoa</taxon>
        <taxon>Chordata</taxon>
        <taxon>Craniata</taxon>
        <taxon>Vertebrata</taxon>
        <taxon>Euteleostomi</taxon>
        <taxon>Actinopterygii</taxon>
        <taxon>Neopterygii</taxon>
        <taxon>Teleostei</taxon>
        <taxon>Neoteleostei</taxon>
        <taxon>Acanthomorphata</taxon>
        <taxon>Ovalentaria</taxon>
        <taxon>Atherinomorphae</taxon>
        <taxon>Beloniformes</taxon>
        <taxon>Adrianichthyidae</taxon>
        <taxon>Oryziinae</taxon>
        <taxon>Oryzias</taxon>
    </lineage>
</organism>
<feature type="site" description="Critical for specifying symmetric addition of methyl groups" evidence="10">
    <location>
        <position position="292"/>
    </location>
</feature>
<evidence type="ECO:0000259" key="11">
    <source>
        <dbReference type="Pfam" id="PF05185"/>
    </source>
</evidence>
<dbReference type="CDD" id="cd02440">
    <property type="entry name" value="AdoMet_MTases"/>
    <property type="match status" value="1"/>
</dbReference>
<feature type="binding site" evidence="9">
    <location>
        <begin position="384"/>
        <end position="385"/>
    </location>
    <ligand>
        <name>S-adenosyl-L-methionine</name>
        <dbReference type="ChEBI" id="CHEBI:59789"/>
    </ligand>
</feature>
<dbReference type="FunFam" id="2.70.160.11:FF:000003">
    <property type="entry name" value="Protein arginine N-methyltransferase 5"/>
    <property type="match status" value="1"/>
</dbReference>
<dbReference type="PROSITE" id="PS51678">
    <property type="entry name" value="SAM_MT_PRMT"/>
    <property type="match status" value="1"/>
</dbReference>
<comment type="subcellular location">
    <subcellularLocation>
        <location evidence="7">Cytoplasm</location>
    </subcellularLocation>
    <subcellularLocation>
        <location evidence="7">Nucleus</location>
    </subcellularLocation>
</comment>
<dbReference type="GeneTree" id="ENSGT00390000001141"/>
<proteinExistence type="inferred from homology"/>
<feature type="active site" description="Proton donor/acceptor" evidence="8">
    <location>
        <position position="400"/>
    </location>
</feature>
<dbReference type="FunFam" id="3.40.50.150:FF:000029">
    <property type="entry name" value="Protein arginine N-methyltransferase 5"/>
    <property type="match status" value="1"/>
</dbReference>
<dbReference type="Pfam" id="PF05185">
    <property type="entry name" value="PRMT5"/>
    <property type="match status" value="1"/>
</dbReference>
<dbReference type="EC" id="2.1.1.320" evidence="1 7"/>
<evidence type="ECO:0000259" key="12">
    <source>
        <dbReference type="Pfam" id="PF17285"/>
    </source>
</evidence>
<reference evidence="14" key="2">
    <citation type="submission" date="2025-09" db="UniProtKB">
        <authorList>
            <consortium name="Ensembl"/>
        </authorList>
    </citation>
    <scope>IDENTIFICATION</scope>
</reference>
<dbReference type="Gene3D" id="3.20.20.150">
    <property type="entry name" value="Divalent-metal-dependent TIM barrel enzymes"/>
    <property type="match status" value="1"/>
</dbReference>
<dbReference type="PANTHER" id="PTHR10738:SF0">
    <property type="entry name" value="PROTEIN ARGININE N-METHYLTRANSFERASE 5"/>
    <property type="match status" value="1"/>
</dbReference>
<feature type="binding site" evidence="9">
    <location>
        <begin position="298"/>
        <end position="299"/>
    </location>
    <ligand>
        <name>S-adenosyl-L-methionine</name>
        <dbReference type="ChEBI" id="CHEBI:59789"/>
    </ligand>
</feature>
<evidence type="ECO:0000259" key="13">
    <source>
        <dbReference type="Pfam" id="PF17286"/>
    </source>
</evidence>
<keyword evidence="7" id="KW-0539">Nucleus</keyword>
<dbReference type="PANTHER" id="PTHR10738">
    <property type="entry name" value="PROTEIN ARGININE N-METHYLTRANSFERASE 5"/>
    <property type="match status" value="1"/>
</dbReference>
<evidence type="ECO:0000256" key="4">
    <source>
        <dbReference type="ARBA" id="ARBA00022679"/>
    </source>
</evidence>
<evidence type="ECO:0000256" key="10">
    <source>
        <dbReference type="PIRSR" id="PIRSR015894-3"/>
    </source>
</evidence>
<feature type="binding site" evidence="9">
    <location>
        <position position="289"/>
    </location>
    <ligand>
        <name>S-adenosyl-L-methionine</name>
        <dbReference type="ChEBI" id="CHEBI:59789"/>
    </ligand>
</feature>
<comment type="catalytic activity">
    <reaction evidence="6 7">
        <text>L-arginyl-[protein] + 2 S-adenosyl-L-methionine = N(omega),N(omega)'-dimethyl-L-arginyl-[protein] + 2 S-adenosyl-L-homocysteine + 2 H(+)</text>
        <dbReference type="Rhea" id="RHEA:48108"/>
        <dbReference type="Rhea" id="RHEA-COMP:10532"/>
        <dbReference type="Rhea" id="RHEA-COMP:11992"/>
        <dbReference type="ChEBI" id="CHEBI:15378"/>
        <dbReference type="ChEBI" id="CHEBI:29965"/>
        <dbReference type="ChEBI" id="CHEBI:57856"/>
        <dbReference type="ChEBI" id="CHEBI:59789"/>
        <dbReference type="ChEBI" id="CHEBI:88221"/>
        <dbReference type="EC" id="2.1.1.320"/>
    </reaction>
</comment>
<evidence type="ECO:0000256" key="7">
    <source>
        <dbReference type="PIRNR" id="PIRNR015894"/>
    </source>
</evidence>
<feature type="domain" description="PRMT5 arginine-N-methyltransferase" evidence="11">
    <location>
        <begin position="262"/>
        <end position="429"/>
    </location>
</feature>
<evidence type="ECO:0000313" key="14">
    <source>
        <dbReference type="Ensembl" id="ENSOSIP00000025409.1"/>
    </source>
</evidence>
<dbReference type="GO" id="GO:0005634">
    <property type="term" value="C:nucleus"/>
    <property type="evidence" value="ECO:0007669"/>
    <property type="project" value="UniProtKB-SubCell"/>
</dbReference>
<feature type="domain" description="PRMT5 TIM barrel" evidence="12">
    <location>
        <begin position="33"/>
        <end position="254"/>
    </location>
</feature>
<dbReference type="InterPro" id="IPR035247">
    <property type="entry name" value="PRMT5_TIM"/>
</dbReference>